<organism evidence="3 4">
    <name type="scientific">Polymorphospora lycopeni</name>
    <dbReference type="NCBI Taxonomy" id="3140240"/>
    <lineage>
        <taxon>Bacteria</taxon>
        <taxon>Bacillati</taxon>
        <taxon>Actinomycetota</taxon>
        <taxon>Actinomycetes</taxon>
        <taxon>Micromonosporales</taxon>
        <taxon>Micromonosporaceae</taxon>
        <taxon>Polymorphospora</taxon>
    </lineage>
</organism>
<dbReference type="RefSeq" id="WP_375734613.1">
    <property type="nucleotide sequence ID" value="NZ_JBCGDC010000037.1"/>
</dbReference>
<comment type="similarity">
    <text evidence="1 2">Belongs to the cytochrome P450 family.</text>
</comment>
<dbReference type="PRINTS" id="PR00359">
    <property type="entry name" value="BP450"/>
</dbReference>
<dbReference type="InterPro" id="IPR002397">
    <property type="entry name" value="Cyt_P450_B"/>
</dbReference>
<comment type="caution">
    <text evidence="3">The sequence shown here is derived from an EMBL/GenBank/DDBJ whole genome shotgun (WGS) entry which is preliminary data.</text>
</comment>
<protein>
    <submittedName>
        <fullName evidence="3">Cytochrome P450</fullName>
    </submittedName>
</protein>
<dbReference type="PANTHER" id="PTHR46696:SF1">
    <property type="entry name" value="CYTOCHROME P450 YJIB-RELATED"/>
    <property type="match status" value="1"/>
</dbReference>
<keyword evidence="2" id="KW-0408">Iron</keyword>
<dbReference type="InterPro" id="IPR036396">
    <property type="entry name" value="Cyt_P450_sf"/>
</dbReference>
<accession>A0ABV5CRV1</accession>
<dbReference type="PRINTS" id="PR00385">
    <property type="entry name" value="P450"/>
</dbReference>
<reference evidence="3 4" key="1">
    <citation type="submission" date="2024-04" db="EMBL/GenBank/DDBJ databases">
        <title>Polymorphospora sp. isolated from Baiyangdian Lake in Xiong'an New Area.</title>
        <authorList>
            <person name="Zhang X."/>
            <person name="Liu J."/>
        </authorList>
    </citation>
    <scope>NUCLEOTIDE SEQUENCE [LARGE SCALE GENOMIC DNA]</scope>
    <source>
        <strain evidence="3 4">2-325</strain>
    </source>
</reference>
<dbReference type="InterPro" id="IPR001128">
    <property type="entry name" value="Cyt_P450"/>
</dbReference>
<dbReference type="Pfam" id="PF00067">
    <property type="entry name" value="p450"/>
    <property type="match status" value="1"/>
</dbReference>
<dbReference type="InterPro" id="IPR017972">
    <property type="entry name" value="Cyt_P450_CS"/>
</dbReference>
<keyword evidence="4" id="KW-1185">Reference proteome</keyword>
<proteinExistence type="inferred from homology"/>
<dbReference type="PANTHER" id="PTHR46696">
    <property type="entry name" value="P450, PUTATIVE (EUROFUNG)-RELATED"/>
    <property type="match status" value="1"/>
</dbReference>
<keyword evidence="2" id="KW-0479">Metal-binding</keyword>
<evidence type="ECO:0000256" key="2">
    <source>
        <dbReference type="RuleBase" id="RU000461"/>
    </source>
</evidence>
<keyword evidence="2" id="KW-0349">Heme</keyword>
<evidence type="ECO:0000256" key="1">
    <source>
        <dbReference type="ARBA" id="ARBA00010617"/>
    </source>
</evidence>
<dbReference type="CDD" id="cd11029">
    <property type="entry name" value="CYP107-like"/>
    <property type="match status" value="1"/>
</dbReference>
<evidence type="ECO:0000313" key="4">
    <source>
        <dbReference type="Proteomes" id="UP001582793"/>
    </source>
</evidence>
<sequence length="419" mass="46703">MNEPRTPARYSEIFRLDGVADPFPAYADLRQRAPVHRLVQPDGVETWFVCRYEEARAALTDPRLAHHLSHARTALESAGIELTEERIEFGAAHLLHSDPPDHTRLRGVVKRAFTPAAIERLRPRVQQITDDLLDGIADRAGADLVETLAHPLPVLVICELLGVPVADRDRFRVWAEAALTPSYVENRPMTRAAGDAALREYLTELVERTRHDATVDDAAFDDRPDLLRTLITARDEQGLLAEREVVAMLYLLLVAGFESTTNFLGNTILRLLLERVSLDRLRDDPALLHAAVEESLRLDGPVQRSTLRTAVQDLTIGGVAVPEGSVVSIGLASANRDRTRFADADAFHPDRSDQAHLAFGHGRHFCLGAPLARLEGEIALSSLLRRYTTIRLAVRPEELRWRHTFLRGLTTLPVVFTAD</sequence>
<keyword evidence="2" id="KW-0560">Oxidoreductase</keyword>
<dbReference type="EMBL" id="JBCGDC010000037">
    <property type="protein sequence ID" value="MFB6394459.1"/>
    <property type="molecule type" value="Genomic_DNA"/>
</dbReference>
<name>A0ABV5CRV1_9ACTN</name>
<dbReference type="SUPFAM" id="SSF48264">
    <property type="entry name" value="Cytochrome P450"/>
    <property type="match status" value="1"/>
</dbReference>
<dbReference type="Gene3D" id="1.10.630.10">
    <property type="entry name" value="Cytochrome P450"/>
    <property type="match status" value="1"/>
</dbReference>
<evidence type="ECO:0000313" key="3">
    <source>
        <dbReference type="EMBL" id="MFB6394459.1"/>
    </source>
</evidence>
<dbReference type="Proteomes" id="UP001582793">
    <property type="component" value="Unassembled WGS sequence"/>
</dbReference>
<dbReference type="PROSITE" id="PS00086">
    <property type="entry name" value="CYTOCHROME_P450"/>
    <property type="match status" value="1"/>
</dbReference>
<keyword evidence="2" id="KW-0503">Monooxygenase</keyword>
<gene>
    <name evidence="3" type="ORF">AAFH96_15265</name>
</gene>